<name>A0AAV8HIR4_9POAL</name>
<dbReference type="AlphaFoldDB" id="A0AAV8HIR4"/>
<feature type="compositionally biased region" description="Low complexity" evidence="1">
    <location>
        <begin position="85"/>
        <end position="98"/>
    </location>
</feature>
<dbReference type="Proteomes" id="UP001140206">
    <property type="component" value="Chromosome 1"/>
</dbReference>
<keyword evidence="3" id="KW-1185">Reference proteome</keyword>
<protein>
    <submittedName>
        <fullName evidence="2">Copper transport protein family</fullName>
    </submittedName>
</protein>
<dbReference type="InterPro" id="IPR042885">
    <property type="entry name" value="HIPP47/16"/>
</dbReference>
<proteinExistence type="predicted"/>
<feature type="region of interest" description="Disordered" evidence="1">
    <location>
        <begin position="74"/>
        <end position="98"/>
    </location>
</feature>
<gene>
    <name evidence="2" type="ORF">LUZ62_028281</name>
</gene>
<evidence type="ECO:0000313" key="2">
    <source>
        <dbReference type="EMBL" id="KAJ4815715.1"/>
    </source>
</evidence>
<organism evidence="2 3">
    <name type="scientific">Rhynchospora pubera</name>
    <dbReference type="NCBI Taxonomy" id="906938"/>
    <lineage>
        <taxon>Eukaryota</taxon>
        <taxon>Viridiplantae</taxon>
        <taxon>Streptophyta</taxon>
        <taxon>Embryophyta</taxon>
        <taxon>Tracheophyta</taxon>
        <taxon>Spermatophyta</taxon>
        <taxon>Magnoliopsida</taxon>
        <taxon>Liliopsida</taxon>
        <taxon>Poales</taxon>
        <taxon>Cyperaceae</taxon>
        <taxon>Cyperoideae</taxon>
        <taxon>Rhynchosporeae</taxon>
        <taxon>Rhynchospora</taxon>
    </lineage>
</organism>
<dbReference type="PANTHER" id="PTHR46932">
    <property type="entry name" value="HEAVY METAL-ASSOCIATED ISOPRENYLATED PLANT PROTEIN 47"/>
    <property type="match status" value="1"/>
</dbReference>
<evidence type="ECO:0000256" key="1">
    <source>
        <dbReference type="SAM" id="MobiDB-lite"/>
    </source>
</evidence>
<dbReference type="Gene3D" id="3.30.70.100">
    <property type="match status" value="1"/>
</dbReference>
<accession>A0AAV8HIR4</accession>
<reference evidence="2" key="1">
    <citation type="submission" date="2022-08" db="EMBL/GenBank/DDBJ databases">
        <authorList>
            <person name="Marques A."/>
        </authorList>
    </citation>
    <scope>NUCLEOTIDE SEQUENCE</scope>
    <source>
        <strain evidence="2">RhyPub2mFocal</strain>
        <tissue evidence="2">Leaves</tissue>
    </source>
</reference>
<comment type="caution">
    <text evidence="2">The sequence shown here is derived from an EMBL/GenBank/DDBJ whole genome shotgun (WGS) entry which is preliminary data.</text>
</comment>
<dbReference type="PANTHER" id="PTHR46932:SF12">
    <property type="entry name" value="HEAVY METAL-ASSOCIATED ISOPRENYLATED PLANT PROTEIN 47"/>
    <property type="match status" value="1"/>
</dbReference>
<sequence>MVKQKVVVKLASLDDSKKRTKALKTAVSMEGIVSVSIDRDRLVVVGDGTDVVSLTNMLRKKLGYAELISVTSGEDKIKEEKEGKISSGSKSSSTPSSYQYGYPSVYSYPYPYAYQDSGYGSISSSIM</sequence>
<dbReference type="EMBL" id="JAMFTS010000001">
    <property type="protein sequence ID" value="KAJ4815715.1"/>
    <property type="molecule type" value="Genomic_DNA"/>
</dbReference>
<evidence type="ECO:0000313" key="3">
    <source>
        <dbReference type="Proteomes" id="UP001140206"/>
    </source>
</evidence>
<feature type="compositionally biased region" description="Basic and acidic residues" evidence="1">
    <location>
        <begin position="74"/>
        <end position="84"/>
    </location>
</feature>